<dbReference type="AlphaFoldDB" id="A0ABD3Q2J1"/>
<organism evidence="2 3">
    <name type="scientific">Cyclotella cryptica</name>
    <dbReference type="NCBI Taxonomy" id="29204"/>
    <lineage>
        <taxon>Eukaryota</taxon>
        <taxon>Sar</taxon>
        <taxon>Stramenopiles</taxon>
        <taxon>Ochrophyta</taxon>
        <taxon>Bacillariophyta</taxon>
        <taxon>Coscinodiscophyceae</taxon>
        <taxon>Thalassiosirophycidae</taxon>
        <taxon>Stephanodiscales</taxon>
        <taxon>Stephanodiscaceae</taxon>
        <taxon>Cyclotella</taxon>
    </lineage>
</organism>
<feature type="transmembrane region" description="Helical" evidence="1">
    <location>
        <begin position="83"/>
        <end position="108"/>
    </location>
</feature>
<comment type="caution">
    <text evidence="2">The sequence shown here is derived from an EMBL/GenBank/DDBJ whole genome shotgun (WGS) entry which is preliminary data.</text>
</comment>
<evidence type="ECO:0000313" key="2">
    <source>
        <dbReference type="EMBL" id="KAL3793876.1"/>
    </source>
</evidence>
<keyword evidence="1" id="KW-0812">Transmembrane</keyword>
<keyword evidence="1" id="KW-1133">Transmembrane helix</keyword>
<reference evidence="2 3" key="1">
    <citation type="journal article" date="2020" name="G3 (Bethesda)">
        <title>Improved Reference Genome for Cyclotella cryptica CCMP332, a Model for Cell Wall Morphogenesis, Salinity Adaptation, and Lipid Production in Diatoms (Bacillariophyta).</title>
        <authorList>
            <person name="Roberts W.R."/>
            <person name="Downey K.M."/>
            <person name="Ruck E.C."/>
            <person name="Traller J.C."/>
            <person name="Alverson A.J."/>
        </authorList>
    </citation>
    <scope>NUCLEOTIDE SEQUENCE [LARGE SCALE GENOMIC DNA]</scope>
    <source>
        <strain evidence="2 3">CCMP332</strain>
    </source>
</reference>
<name>A0ABD3Q2J1_9STRA</name>
<evidence type="ECO:0000256" key="1">
    <source>
        <dbReference type="SAM" id="Phobius"/>
    </source>
</evidence>
<dbReference type="EMBL" id="JABMIG020000086">
    <property type="protein sequence ID" value="KAL3793876.1"/>
    <property type="molecule type" value="Genomic_DNA"/>
</dbReference>
<keyword evidence="3" id="KW-1185">Reference proteome</keyword>
<accession>A0ABD3Q2J1</accession>
<proteinExistence type="predicted"/>
<protein>
    <submittedName>
        <fullName evidence="2">Uncharacterized protein</fullName>
    </submittedName>
</protein>
<sequence>MSRQLSSASLFLSLPSSRTQRTRNPCRFPSQPGRPFNLPSVRYGVSSVSVSLSSPVTQSALHLPSSTPSFLYADASELHRLPLAVPFAVVIGAVILAITAQSWINFLLRGDQGLGAFLSDGTGYNKSGFKPRRKPEQVGETDPLPWLNLPNLDYVDVAGQPKRPKEVPAEARSFDSNEMDAKEVVLRMEHLRGRMCVLVEEGKLQEAKSIEMELEKIMKEKGYEFKTM</sequence>
<gene>
    <name evidence="2" type="ORF">HJC23_002123</name>
</gene>
<dbReference type="Proteomes" id="UP001516023">
    <property type="component" value="Unassembled WGS sequence"/>
</dbReference>
<keyword evidence="1" id="KW-0472">Membrane</keyword>
<evidence type="ECO:0000313" key="3">
    <source>
        <dbReference type="Proteomes" id="UP001516023"/>
    </source>
</evidence>